<keyword evidence="3" id="KW-1185">Reference proteome</keyword>
<evidence type="ECO:0000256" key="1">
    <source>
        <dbReference type="SAM" id="Phobius"/>
    </source>
</evidence>
<evidence type="ECO:0000313" key="2">
    <source>
        <dbReference type="EMBL" id="MFC6635047.1"/>
    </source>
</evidence>
<keyword evidence="1" id="KW-0812">Transmembrane</keyword>
<name>A0ABW1YTZ0_9GAMM</name>
<keyword evidence="1" id="KW-0472">Membrane</keyword>
<reference evidence="3" key="1">
    <citation type="journal article" date="2019" name="Int. J. Syst. Evol. Microbiol.">
        <title>The Global Catalogue of Microorganisms (GCM) 10K type strain sequencing project: providing services to taxonomists for standard genome sequencing and annotation.</title>
        <authorList>
            <consortium name="The Broad Institute Genomics Platform"/>
            <consortium name="The Broad Institute Genome Sequencing Center for Infectious Disease"/>
            <person name="Wu L."/>
            <person name="Ma J."/>
        </authorList>
    </citation>
    <scope>NUCLEOTIDE SEQUENCE [LARGE SCALE GENOMIC DNA]</scope>
    <source>
        <strain evidence="3">CGMCC 1.13718</strain>
    </source>
</reference>
<dbReference type="RefSeq" id="WP_226865495.1">
    <property type="nucleotide sequence ID" value="NZ_JACZFR010000074.1"/>
</dbReference>
<protein>
    <submittedName>
        <fullName evidence="2">Uncharacterized protein</fullName>
    </submittedName>
</protein>
<feature type="transmembrane region" description="Helical" evidence="1">
    <location>
        <begin position="54"/>
        <end position="73"/>
    </location>
</feature>
<dbReference type="EMBL" id="JBHSVR010000001">
    <property type="protein sequence ID" value="MFC6635047.1"/>
    <property type="molecule type" value="Genomic_DNA"/>
</dbReference>
<keyword evidence="1" id="KW-1133">Transmembrane helix</keyword>
<dbReference type="Proteomes" id="UP001596425">
    <property type="component" value="Unassembled WGS sequence"/>
</dbReference>
<organism evidence="2 3">
    <name type="scientific">Microbulbifer taiwanensis</name>
    <dbReference type="NCBI Taxonomy" id="986746"/>
    <lineage>
        <taxon>Bacteria</taxon>
        <taxon>Pseudomonadati</taxon>
        <taxon>Pseudomonadota</taxon>
        <taxon>Gammaproteobacteria</taxon>
        <taxon>Cellvibrionales</taxon>
        <taxon>Microbulbiferaceae</taxon>
        <taxon>Microbulbifer</taxon>
    </lineage>
</organism>
<feature type="transmembrane region" description="Helical" evidence="1">
    <location>
        <begin position="136"/>
        <end position="157"/>
    </location>
</feature>
<comment type="caution">
    <text evidence="2">The sequence shown here is derived from an EMBL/GenBank/DDBJ whole genome shotgun (WGS) entry which is preliminary data.</text>
</comment>
<gene>
    <name evidence="2" type="ORF">ACFQBM_17290</name>
</gene>
<evidence type="ECO:0000313" key="3">
    <source>
        <dbReference type="Proteomes" id="UP001596425"/>
    </source>
</evidence>
<feature type="transmembrane region" description="Helical" evidence="1">
    <location>
        <begin position="12"/>
        <end position="34"/>
    </location>
</feature>
<proteinExistence type="predicted"/>
<accession>A0ABW1YTZ0</accession>
<feature type="transmembrane region" description="Helical" evidence="1">
    <location>
        <begin position="104"/>
        <end position="124"/>
    </location>
</feature>
<sequence length="176" mass="19660">MYFIKLVNRWFEYSWVLLLVAAIVGSIAVISATGADGSLINTAVDVLRNAKSKGAGLVAIAIVLAPIFNLYVWQKITIYIREAHLDVVKFQGLKVRKPIQSKSSLAICIASGIPLFSVFLWLFTYHLEFFWGSDRIFWFSPGMWVGFVVAIAIPLFGSKLFPIPAKKVRGYVDSLE</sequence>